<dbReference type="KEGG" id="hdu:HD_0405"/>
<evidence type="ECO:0000313" key="3">
    <source>
        <dbReference type="EMBL" id="AAP95370.1"/>
    </source>
</evidence>
<evidence type="ECO:0000259" key="2">
    <source>
        <dbReference type="Pfam" id="PF03625"/>
    </source>
</evidence>
<reference evidence="4" key="1">
    <citation type="submission" date="2003-06" db="EMBL/GenBank/DDBJ databases">
        <title>The complete genome sequence of Haemophilus ducreyi.</title>
        <authorList>
            <person name="Munson R.S. Jr."/>
            <person name="Ray W.C."/>
            <person name="Mahairas G."/>
            <person name="Sabo P."/>
            <person name="Mungur R."/>
            <person name="Johnson L."/>
            <person name="Nguyen D."/>
            <person name="Wang J."/>
            <person name="Forst C."/>
            <person name="Hood L."/>
        </authorList>
    </citation>
    <scope>NUCLEOTIDE SEQUENCE [LARGE SCALE GENOMIC DNA]</scope>
    <source>
        <strain evidence="4">35000HP / ATCC 700724</strain>
    </source>
</reference>
<keyword evidence="4" id="KW-1185">Reference proteome</keyword>
<dbReference type="HOGENOM" id="CLU_116237_0_1_6"/>
<dbReference type="InterPro" id="IPR005180">
    <property type="entry name" value="DUF302"/>
</dbReference>
<dbReference type="RefSeq" id="WP_010944423.1">
    <property type="nucleotide sequence ID" value="NC_002940.2"/>
</dbReference>
<organism evidence="3 4">
    <name type="scientific">Haemophilus ducreyi (strain 35000HP / ATCC 700724)</name>
    <dbReference type="NCBI Taxonomy" id="233412"/>
    <lineage>
        <taxon>Bacteria</taxon>
        <taxon>Pseudomonadati</taxon>
        <taxon>Pseudomonadota</taxon>
        <taxon>Gammaproteobacteria</taxon>
        <taxon>Pasteurellales</taxon>
        <taxon>Pasteurellaceae</taxon>
        <taxon>Haemophilus</taxon>
    </lineage>
</organism>
<keyword evidence="1" id="KW-0732">Signal</keyword>
<dbReference type="InterPro" id="IPR035923">
    <property type="entry name" value="TT1751-like_sf"/>
</dbReference>
<dbReference type="Proteomes" id="UP000001022">
    <property type="component" value="Chromosome"/>
</dbReference>
<dbReference type="STRING" id="233412.HD_0405"/>
<evidence type="ECO:0000313" key="4">
    <source>
        <dbReference type="Proteomes" id="UP000001022"/>
    </source>
</evidence>
<feature type="signal peptide" evidence="1">
    <location>
        <begin position="1"/>
        <end position="19"/>
    </location>
</feature>
<dbReference type="AlphaFoldDB" id="G1UBA7"/>
<dbReference type="CDD" id="cd14797">
    <property type="entry name" value="DUF302"/>
    <property type="match status" value="1"/>
</dbReference>
<evidence type="ECO:0000256" key="1">
    <source>
        <dbReference type="SAM" id="SignalP"/>
    </source>
</evidence>
<name>G1UBA7_HAEDU</name>
<dbReference type="PANTHER" id="PTHR38342:SF2">
    <property type="entry name" value="INNER MEMBRANE OR EXPORTED"/>
    <property type="match status" value="1"/>
</dbReference>
<dbReference type="eggNOG" id="COG3439">
    <property type="taxonomic scope" value="Bacteria"/>
</dbReference>
<accession>G1UBA7</accession>
<proteinExistence type="predicted"/>
<dbReference type="SUPFAM" id="SSF103247">
    <property type="entry name" value="TT1751-like"/>
    <property type="match status" value="1"/>
</dbReference>
<dbReference type="Pfam" id="PF03625">
    <property type="entry name" value="DUF302"/>
    <property type="match status" value="1"/>
</dbReference>
<dbReference type="EMBL" id="AE017143">
    <property type="protein sequence ID" value="AAP95370.1"/>
    <property type="molecule type" value="Genomic_DNA"/>
</dbReference>
<feature type="chain" id="PRO_5003423451" evidence="1">
    <location>
        <begin position="20"/>
        <end position="149"/>
    </location>
</feature>
<dbReference type="OrthoDB" id="9799367at2"/>
<dbReference type="PANTHER" id="PTHR38342">
    <property type="entry name" value="SLR5037 PROTEIN"/>
    <property type="match status" value="1"/>
</dbReference>
<gene>
    <name evidence="3" type="ordered locus">HD_0405</name>
</gene>
<sequence>MKLKKIALWSLLLPTFAMAEQNLKPQVFESKFDFQQTLSTLEETFLQKGMKIFTKIDHQAAAKAVGLTMQPATVLIYGTPQVGTALMIKDPLLALQLPLKVLVTEANAGHVEVILNNAEQIVAHTNTPYKEVENSLAKAEKLIQTTIAK</sequence>
<feature type="domain" description="DUF302" evidence="2">
    <location>
        <begin position="56"/>
        <end position="117"/>
    </location>
</feature>
<dbReference type="Gene3D" id="3.30.310.70">
    <property type="entry name" value="TT1751-like domain"/>
    <property type="match status" value="1"/>
</dbReference>
<protein>
    <submittedName>
        <fullName evidence="3">Periplasmic protein</fullName>
    </submittedName>
</protein>